<reference evidence="2 4" key="1">
    <citation type="submission" date="2019-12" db="EMBL/GenBank/DDBJ databases">
        <title>Chromosome-level assembly of the Caenorhabditis remanei genome.</title>
        <authorList>
            <person name="Teterina A.A."/>
            <person name="Willis J.H."/>
            <person name="Phillips P.C."/>
        </authorList>
    </citation>
    <scope>NUCLEOTIDE SEQUENCE [LARGE SCALE GENOMIC DNA]</scope>
    <source>
        <strain evidence="2 4">PX506</strain>
        <tissue evidence="2">Whole organism</tissue>
    </source>
</reference>
<dbReference type="EMBL" id="WUAV01000006">
    <property type="protein sequence ID" value="KAF1746051.1"/>
    <property type="molecule type" value="Genomic_DNA"/>
</dbReference>
<evidence type="ECO:0000313" key="4">
    <source>
        <dbReference type="Proteomes" id="UP000483820"/>
    </source>
</evidence>
<dbReference type="EMBL" id="WUAV01000006">
    <property type="protein sequence ID" value="KAF1746052.1"/>
    <property type="molecule type" value="Genomic_DNA"/>
</dbReference>
<evidence type="ECO:0000313" key="3">
    <source>
        <dbReference type="EMBL" id="KAF1746052.1"/>
    </source>
</evidence>
<accession>A0A6A5FUJ2</accession>
<proteinExistence type="predicted"/>
<dbReference type="RefSeq" id="XP_053578432.1">
    <property type="nucleotide sequence ID" value="XM_053734866.1"/>
</dbReference>
<dbReference type="CTD" id="78777455"/>
<dbReference type="Proteomes" id="UP000483820">
    <property type="component" value="Chromosome X"/>
</dbReference>
<name>A0A6A5FUJ2_CAERE</name>
<dbReference type="AlphaFoldDB" id="A0A6A5FUJ2"/>
<sequence>MDGFPGFPEQKGDFGLNGRPGAPVFWSNYPKSTVTVLINLYSGDPGRLGFAEVNGYSGSNEILWNVGRKFSRNQKRIGLPGFPEAKGEPGFLGYAGEKGHPERKRFPGADGPPVSKTL</sequence>
<comment type="caution">
    <text evidence="2">The sequence shown here is derived from an EMBL/GenBank/DDBJ whole genome shotgun (WGS) entry which is preliminary data.</text>
</comment>
<gene>
    <name evidence="2" type="ORF">GCK72_022502</name>
    <name evidence="3" type="ORF">GCK72_022503</name>
</gene>
<organism evidence="2 4">
    <name type="scientific">Caenorhabditis remanei</name>
    <name type="common">Caenorhabditis vulgaris</name>
    <dbReference type="NCBI Taxonomy" id="31234"/>
    <lineage>
        <taxon>Eukaryota</taxon>
        <taxon>Metazoa</taxon>
        <taxon>Ecdysozoa</taxon>
        <taxon>Nematoda</taxon>
        <taxon>Chromadorea</taxon>
        <taxon>Rhabditida</taxon>
        <taxon>Rhabditina</taxon>
        <taxon>Rhabditomorpha</taxon>
        <taxon>Rhabditoidea</taxon>
        <taxon>Rhabditidae</taxon>
        <taxon>Peloderinae</taxon>
        <taxon>Caenorhabditis</taxon>
    </lineage>
</organism>
<dbReference type="GeneID" id="78777455"/>
<evidence type="ECO:0000313" key="2">
    <source>
        <dbReference type="EMBL" id="KAF1746051.1"/>
    </source>
</evidence>
<feature type="compositionally biased region" description="Basic and acidic residues" evidence="1">
    <location>
        <begin position="97"/>
        <end position="107"/>
    </location>
</feature>
<protein>
    <submittedName>
        <fullName evidence="2">Uncharacterized protein</fullName>
    </submittedName>
</protein>
<evidence type="ECO:0000256" key="1">
    <source>
        <dbReference type="SAM" id="MobiDB-lite"/>
    </source>
</evidence>
<dbReference type="KEGG" id="crq:GCK72_022502"/>
<feature type="region of interest" description="Disordered" evidence="1">
    <location>
        <begin position="78"/>
        <end position="118"/>
    </location>
</feature>